<protein>
    <submittedName>
        <fullName evidence="2">Putative zinc alcohol</fullName>
    </submittedName>
</protein>
<reference evidence="2 3" key="2">
    <citation type="submission" date="2015-05" db="EMBL/GenBank/DDBJ databases">
        <authorList>
            <person name="Morales-Cruz A."/>
            <person name="Amrine K.C."/>
            <person name="Cantu D."/>
        </authorList>
    </citation>
    <scope>NUCLEOTIDE SEQUENCE [LARGE SCALE GENOMIC DNA]</scope>
    <source>
        <strain evidence="2">DA912</strain>
    </source>
</reference>
<feature type="domain" description="Enoyl reductase (ER)" evidence="1">
    <location>
        <begin position="20"/>
        <end position="354"/>
    </location>
</feature>
<dbReference type="AlphaFoldDB" id="A0A0G2FIQ7"/>
<name>A0A0G2FIQ7_9PEZI</name>
<accession>A0A0G2FIQ7</accession>
<dbReference type="PANTHER" id="PTHR44013:SF1">
    <property type="entry name" value="ZINC-TYPE ALCOHOL DEHYDROGENASE-LIKE PROTEIN C16A3.02C"/>
    <property type="match status" value="1"/>
</dbReference>
<dbReference type="Pfam" id="PF08240">
    <property type="entry name" value="ADH_N"/>
    <property type="match status" value="1"/>
</dbReference>
<sequence>MATAPAKVMRAWLYSSTTGGLHKSLTLSATAAHPRPQSPPSLSKDELLVRVRAAGLNPIDYKIAELPYGMSRAVVSVPASPAMDFAGTVVAHGAAVEFPVKVGDSAFGRLDPGRFGALGKFVVAKSSGCASLPGGVSLEHASGVGSVGLAALASIVPHVPGNLPPSSAGGGGAPFRVFINGGSGGTGTFGIQIAKLLGCHVTASCSARNVELCRSLGADEVLDYTQGLVDALKAKGQVFGLVVDNVGSSPRDLYSACGEFLLPNGQFVQVGAGMSMADMRLMTSRMLLPSFLGGGTRKFSLAMAKNKHEDLARLGEWIATGKIKVVVDEVFEFGNAPKAYEKLRTGRARGKIIVKGAP</sequence>
<dbReference type="Pfam" id="PF13602">
    <property type="entry name" value="ADH_zinc_N_2"/>
    <property type="match status" value="1"/>
</dbReference>
<dbReference type="SMART" id="SM00829">
    <property type="entry name" value="PKS_ER"/>
    <property type="match status" value="1"/>
</dbReference>
<dbReference type="Gene3D" id="3.40.50.720">
    <property type="entry name" value="NAD(P)-binding Rossmann-like Domain"/>
    <property type="match status" value="1"/>
</dbReference>
<dbReference type="GO" id="GO:0016491">
    <property type="term" value="F:oxidoreductase activity"/>
    <property type="evidence" value="ECO:0007669"/>
    <property type="project" value="InterPro"/>
</dbReference>
<evidence type="ECO:0000313" key="3">
    <source>
        <dbReference type="Proteomes" id="UP000034680"/>
    </source>
</evidence>
<dbReference type="InterPro" id="IPR013154">
    <property type="entry name" value="ADH-like_N"/>
</dbReference>
<gene>
    <name evidence="2" type="ORF">UCDDA912_g05687</name>
</gene>
<dbReference type="InterPro" id="IPR052733">
    <property type="entry name" value="Chloroplast_QOR"/>
</dbReference>
<comment type="caution">
    <text evidence="2">The sequence shown here is derived from an EMBL/GenBank/DDBJ whole genome shotgun (WGS) entry which is preliminary data.</text>
</comment>
<dbReference type="SUPFAM" id="SSF50129">
    <property type="entry name" value="GroES-like"/>
    <property type="match status" value="1"/>
</dbReference>
<dbReference type="Gene3D" id="3.90.180.10">
    <property type="entry name" value="Medium-chain alcohol dehydrogenases, catalytic domain"/>
    <property type="match status" value="1"/>
</dbReference>
<dbReference type="Proteomes" id="UP000034680">
    <property type="component" value="Unassembled WGS sequence"/>
</dbReference>
<evidence type="ECO:0000259" key="1">
    <source>
        <dbReference type="SMART" id="SM00829"/>
    </source>
</evidence>
<organism evidence="2 3">
    <name type="scientific">Diaporthe ampelina</name>
    <dbReference type="NCBI Taxonomy" id="1214573"/>
    <lineage>
        <taxon>Eukaryota</taxon>
        <taxon>Fungi</taxon>
        <taxon>Dikarya</taxon>
        <taxon>Ascomycota</taxon>
        <taxon>Pezizomycotina</taxon>
        <taxon>Sordariomycetes</taxon>
        <taxon>Sordariomycetidae</taxon>
        <taxon>Diaporthales</taxon>
        <taxon>Diaporthaceae</taxon>
        <taxon>Diaporthe</taxon>
    </lineage>
</organism>
<dbReference type="STRING" id="1214573.A0A0G2FIQ7"/>
<dbReference type="InterPro" id="IPR036291">
    <property type="entry name" value="NAD(P)-bd_dom_sf"/>
</dbReference>
<dbReference type="EMBL" id="LCUC01000209">
    <property type="protein sequence ID" value="KKY34282.1"/>
    <property type="molecule type" value="Genomic_DNA"/>
</dbReference>
<keyword evidence="3" id="KW-1185">Reference proteome</keyword>
<dbReference type="CDD" id="cd08267">
    <property type="entry name" value="MDR1"/>
    <property type="match status" value="1"/>
</dbReference>
<dbReference type="OrthoDB" id="201656at2759"/>
<proteinExistence type="predicted"/>
<dbReference type="InterPro" id="IPR020843">
    <property type="entry name" value="ER"/>
</dbReference>
<dbReference type="PANTHER" id="PTHR44013">
    <property type="entry name" value="ZINC-TYPE ALCOHOL DEHYDROGENASE-LIKE PROTEIN C16A3.02C"/>
    <property type="match status" value="1"/>
</dbReference>
<dbReference type="SUPFAM" id="SSF51735">
    <property type="entry name" value="NAD(P)-binding Rossmann-fold domains"/>
    <property type="match status" value="1"/>
</dbReference>
<evidence type="ECO:0000313" key="2">
    <source>
        <dbReference type="EMBL" id="KKY34282.1"/>
    </source>
</evidence>
<reference evidence="2 3" key="1">
    <citation type="submission" date="2015-05" db="EMBL/GenBank/DDBJ databases">
        <title>Distinctive expansion of gene families associated with plant cell wall degradation and secondary metabolism in the genomes of grapevine trunk pathogens.</title>
        <authorList>
            <person name="Lawrence D.P."/>
            <person name="Travadon R."/>
            <person name="Rolshausen P.E."/>
            <person name="Baumgartner K."/>
        </authorList>
    </citation>
    <scope>NUCLEOTIDE SEQUENCE [LARGE SCALE GENOMIC DNA]</scope>
    <source>
        <strain evidence="2">DA912</strain>
    </source>
</reference>
<dbReference type="InterPro" id="IPR011032">
    <property type="entry name" value="GroES-like_sf"/>
</dbReference>